<dbReference type="PRINTS" id="PR00171">
    <property type="entry name" value="SUGRTRNSPORT"/>
</dbReference>
<accession>A0A8H3V0M3</accession>
<feature type="transmembrane region" description="Helical" evidence="8">
    <location>
        <begin position="80"/>
        <end position="98"/>
    </location>
</feature>
<keyword evidence="5 8" id="KW-1133">Transmembrane helix</keyword>
<gene>
    <name evidence="11" type="ORF">BLS_006297</name>
    <name evidence="10" type="ORF">EG328_001206</name>
</gene>
<dbReference type="GO" id="GO:0016020">
    <property type="term" value="C:membrane"/>
    <property type="evidence" value="ECO:0007669"/>
    <property type="project" value="UniProtKB-SubCell"/>
</dbReference>
<feature type="transmembrane region" description="Helical" evidence="8">
    <location>
        <begin position="287"/>
        <end position="311"/>
    </location>
</feature>
<evidence type="ECO:0000259" key="9">
    <source>
        <dbReference type="PROSITE" id="PS50850"/>
    </source>
</evidence>
<evidence type="ECO:0000313" key="10">
    <source>
        <dbReference type="EMBL" id="KAE9978907.1"/>
    </source>
</evidence>
<dbReference type="PANTHER" id="PTHR48022:SF2">
    <property type="entry name" value="PLASTIDIC GLUCOSE TRANSPORTER 4"/>
    <property type="match status" value="1"/>
</dbReference>
<feature type="transmembrane region" description="Helical" evidence="8">
    <location>
        <begin position="387"/>
        <end position="410"/>
    </location>
</feature>
<dbReference type="Gene3D" id="1.20.1250.20">
    <property type="entry name" value="MFS general substrate transporter like domains"/>
    <property type="match status" value="1"/>
</dbReference>
<evidence type="ECO:0000313" key="11">
    <source>
        <dbReference type="EMBL" id="KAE9982290.1"/>
    </source>
</evidence>
<feature type="transmembrane region" description="Helical" evidence="8">
    <location>
        <begin position="318"/>
        <end position="339"/>
    </location>
</feature>
<evidence type="ECO:0000256" key="7">
    <source>
        <dbReference type="RuleBase" id="RU003346"/>
    </source>
</evidence>
<dbReference type="GO" id="GO:0005351">
    <property type="term" value="F:carbohydrate:proton symporter activity"/>
    <property type="evidence" value="ECO:0007669"/>
    <property type="project" value="TreeGrafter"/>
</dbReference>
<organism evidence="10 12">
    <name type="scientific">Venturia inaequalis</name>
    <name type="common">Apple scab fungus</name>
    <dbReference type="NCBI Taxonomy" id="5025"/>
    <lineage>
        <taxon>Eukaryota</taxon>
        <taxon>Fungi</taxon>
        <taxon>Dikarya</taxon>
        <taxon>Ascomycota</taxon>
        <taxon>Pezizomycotina</taxon>
        <taxon>Dothideomycetes</taxon>
        <taxon>Pleosporomycetidae</taxon>
        <taxon>Venturiales</taxon>
        <taxon>Venturiaceae</taxon>
        <taxon>Venturia</taxon>
    </lineage>
</organism>
<keyword evidence="4 8" id="KW-0812">Transmembrane</keyword>
<keyword evidence="3 7" id="KW-0813">Transport</keyword>
<feature type="transmembrane region" description="Helical" evidence="8">
    <location>
        <begin position="351"/>
        <end position="375"/>
    </location>
</feature>
<feature type="transmembrane region" description="Helical" evidence="8">
    <location>
        <begin position="49"/>
        <end position="68"/>
    </location>
</feature>
<dbReference type="InterPro" id="IPR036259">
    <property type="entry name" value="MFS_trans_sf"/>
</dbReference>
<feature type="transmembrane region" description="Helical" evidence="8">
    <location>
        <begin position="110"/>
        <end position="132"/>
    </location>
</feature>
<evidence type="ECO:0000256" key="3">
    <source>
        <dbReference type="ARBA" id="ARBA00022448"/>
    </source>
</evidence>
<dbReference type="SUPFAM" id="SSF103473">
    <property type="entry name" value="MFS general substrate transporter"/>
    <property type="match status" value="1"/>
</dbReference>
<dbReference type="FunFam" id="1.20.1250.20:FF:000134">
    <property type="entry name" value="MFS sugar transporter protein"/>
    <property type="match status" value="1"/>
</dbReference>
<feature type="domain" description="Major facilitator superfamily (MFS) profile" evidence="9">
    <location>
        <begin position="11"/>
        <end position="441"/>
    </location>
</feature>
<feature type="transmembrane region" description="Helical" evidence="8">
    <location>
        <begin position="167"/>
        <end position="189"/>
    </location>
</feature>
<name>A0A8H3V0M3_VENIN</name>
<dbReference type="InterPro" id="IPR050360">
    <property type="entry name" value="MFS_Sugar_Transporters"/>
</dbReference>
<comment type="subcellular location">
    <subcellularLocation>
        <location evidence="1">Membrane</location>
        <topology evidence="1">Multi-pass membrane protein</topology>
    </subcellularLocation>
</comment>
<dbReference type="NCBIfam" id="TIGR00879">
    <property type="entry name" value="SP"/>
    <property type="match status" value="1"/>
</dbReference>
<dbReference type="AlphaFoldDB" id="A0A8H3V0M3"/>
<evidence type="ECO:0000256" key="2">
    <source>
        <dbReference type="ARBA" id="ARBA00010992"/>
    </source>
</evidence>
<evidence type="ECO:0000256" key="1">
    <source>
        <dbReference type="ARBA" id="ARBA00004141"/>
    </source>
</evidence>
<keyword evidence="6 8" id="KW-0472">Membrane</keyword>
<sequence>MIPQPPRYVLASCTMALGGFLMGYDTGSIGAIVAMPQFEKTVGHLSPTLLGFTVSLIMLTGGIPSVFAGHLAEKFGRLRVIMAGTIFFIMGALIQGSAPSLVPFLIGRAIGGFGVGVYLSNVAVYICEIAPVRHRGVLAGSPQFMTTAGVCAGYFTCYGTIGIESSFAWRFSYIIQAVTGLFMAVRCAMLPESPRWLMLHGRRTDALESLHRLNFSMAEADMDILRPQEQGPSLSGWQAFLLLFRRGYRSRTILALFVLGMVQLSGIDGVLYYAPTLFAQAGLHGKTAAFLASGLSAILMLAISIPAFIFADKWGRRTSIIAGGLTLAACMLLIGTLYAAHAVHPHGAARWVVIVLVFVFGITYCATWGITGKIYASEIQPANTRAAASCVAQGLGFFTNWLVAMITPVLLTKSAYGVYFLFGGLALGTVAVLAAYMPETRGMSLENIQDAFQRPPILNILASHLRKITTGFGPRGQTTAANESLELNTILEQGPTESGSLDTGNRIARTRDVSASWYSSPP</sequence>
<dbReference type="PROSITE" id="PS00216">
    <property type="entry name" value="SUGAR_TRANSPORT_1"/>
    <property type="match status" value="1"/>
</dbReference>
<comment type="caution">
    <text evidence="10">The sequence shown here is derived from an EMBL/GenBank/DDBJ whole genome shotgun (WGS) entry which is preliminary data.</text>
</comment>
<dbReference type="InterPro" id="IPR003663">
    <property type="entry name" value="Sugar/inositol_transpt"/>
</dbReference>
<dbReference type="Proteomes" id="UP000447873">
    <property type="component" value="Unassembled WGS sequence"/>
</dbReference>
<feature type="transmembrane region" description="Helical" evidence="8">
    <location>
        <begin position="253"/>
        <end position="275"/>
    </location>
</feature>
<dbReference type="EMBL" id="WNWS01000127">
    <property type="protein sequence ID" value="KAE9978907.1"/>
    <property type="molecule type" value="Genomic_DNA"/>
</dbReference>
<feature type="transmembrane region" description="Helical" evidence="8">
    <location>
        <begin position="416"/>
        <end position="436"/>
    </location>
</feature>
<feature type="transmembrane region" description="Helical" evidence="8">
    <location>
        <begin position="144"/>
        <end position="161"/>
    </location>
</feature>
<dbReference type="InterPro" id="IPR005829">
    <property type="entry name" value="Sugar_transporter_CS"/>
</dbReference>
<proteinExistence type="inferred from homology"/>
<dbReference type="EMBL" id="WNWQ01000046">
    <property type="protein sequence ID" value="KAE9982290.1"/>
    <property type="molecule type" value="Genomic_DNA"/>
</dbReference>
<evidence type="ECO:0000256" key="8">
    <source>
        <dbReference type="SAM" id="Phobius"/>
    </source>
</evidence>
<comment type="similarity">
    <text evidence="2 7">Belongs to the major facilitator superfamily. Sugar transporter (TC 2.A.1.1) family.</text>
</comment>
<dbReference type="PROSITE" id="PS50850">
    <property type="entry name" value="MFS"/>
    <property type="match status" value="1"/>
</dbReference>
<evidence type="ECO:0000256" key="6">
    <source>
        <dbReference type="ARBA" id="ARBA00023136"/>
    </source>
</evidence>
<evidence type="ECO:0000256" key="5">
    <source>
        <dbReference type="ARBA" id="ARBA00022989"/>
    </source>
</evidence>
<reference evidence="10 12" key="1">
    <citation type="submission" date="2018-12" db="EMBL/GenBank/DDBJ databases">
        <title>Venturia inaequalis Genome Resource.</title>
        <authorList>
            <person name="Lichtner F.J."/>
        </authorList>
    </citation>
    <scope>NUCLEOTIDE SEQUENCE [LARGE SCALE GENOMIC DNA]</scope>
    <source>
        <strain evidence="10 12">120213</strain>
        <strain evidence="11">Bline_iso_100314</strain>
    </source>
</reference>
<dbReference type="PANTHER" id="PTHR48022">
    <property type="entry name" value="PLASTIDIC GLUCOSE TRANSPORTER 4"/>
    <property type="match status" value="1"/>
</dbReference>
<dbReference type="PROSITE" id="PS00217">
    <property type="entry name" value="SUGAR_TRANSPORT_2"/>
    <property type="match status" value="1"/>
</dbReference>
<evidence type="ECO:0000313" key="12">
    <source>
        <dbReference type="Proteomes" id="UP000447873"/>
    </source>
</evidence>
<dbReference type="InterPro" id="IPR005828">
    <property type="entry name" value="MFS_sugar_transport-like"/>
</dbReference>
<dbReference type="Proteomes" id="UP000433883">
    <property type="component" value="Unassembled WGS sequence"/>
</dbReference>
<protein>
    <recommendedName>
        <fullName evidence="9">Major facilitator superfamily (MFS) profile domain-containing protein</fullName>
    </recommendedName>
</protein>
<dbReference type="Pfam" id="PF00083">
    <property type="entry name" value="Sugar_tr"/>
    <property type="match status" value="1"/>
</dbReference>
<evidence type="ECO:0000256" key="4">
    <source>
        <dbReference type="ARBA" id="ARBA00022692"/>
    </source>
</evidence>
<dbReference type="InterPro" id="IPR020846">
    <property type="entry name" value="MFS_dom"/>
</dbReference>